<proteinExistence type="predicted"/>
<dbReference type="PANTHER" id="PTHR30466">
    <property type="entry name" value="FLAVIN REDUCTASE"/>
    <property type="match status" value="1"/>
</dbReference>
<keyword evidence="4" id="KW-1185">Reference proteome</keyword>
<evidence type="ECO:0000313" key="3">
    <source>
        <dbReference type="EMBL" id="GGJ69632.1"/>
    </source>
</evidence>
<dbReference type="Pfam" id="PF01613">
    <property type="entry name" value="Flavin_Reduct"/>
    <property type="match status" value="1"/>
</dbReference>
<accession>A0A917PB85</accession>
<dbReference type="SUPFAM" id="SSF50475">
    <property type="entry name" value="FMN-binding split barrel"/>
    <property type="match status" value="1"/>
</dbReference>
<dbReference type="GO" id="GO:0010181">
    <property type="term" value="F:FMN binding"/>
    <property type="evidence" value="ECO:0007669"/>
    <property type="project" value="InterPro"/>
</dbReference>
<dbReference type="Gene3D" id="2.30.110.10">
    <property type="entry name" value="Electron Transport, Fmn-binding Protein, Chain A"/>
    <property type="match status" value="1"/>
</dbReference>
<dbReference type="InterPro" id="IPR002563">
    <property type="entry name" value="Flavin_Rdtase-like_dom"/>
</dbReference>
<gene>
    <name evidence="3" type="primary">mmyF</name>
    <name evidence="3" type="ORF">GCM10011372_04350</name>
</gene>
<dbReference type="SMART" id="SM00903">
    <property type="entry name" value="Flavin_Reduct"/>
    <property type="match status" value="1"/>
</dbReference>
<keyword evidence="1" id="KW-0560">Oxidoreductase</keyword>
<protein>
    <submittedName>
        <fullName evidence="3">Monooxygenase</fullName>
    </submittedName>
</protein>
<dbReference type="InterPro" id="IPR012349">
    <property type="entry name" value="Split_barrel_FMN-bd"/>
</dbReference>
<evidence type="ECO:0000256" key="1">
    <source>
        <dbReference type="ARBA" id="ARBA00023002"/>
    </source>
</evidence>
<dbReference type="GO" id="GO:0004497">
    <property type="term" value="F:monooxygenase activity"/>
    <property type="evidence" value="ECO:0007669"/>
    <property type="project" value="UniProtKB-KW"/>
</dbReference>
<dbReference type="InterPro" id="IPR050268">
    <property type="entry name" value="NADH-dep_flavin_reductase"/>
</dbReference>
<reference evidence="3" key="2">
    <citation type="submission" date="2020-09" db="EMBL/GenBank/DDBJ databases">
        <authorList>
            <person name="Sun Q."/>
            <person name="Zhou Y."/>
        </authorList>
    </citation>
    <scope>NUCLEOTIDE SEQUENCE</scope>
    <source>
        <strain evidence="3">CGMCC 1.8984</strain>
    </source>
</reference>
<dbReference type="AlphaFoldDB" id="A0A917PB85"/>
<dbReference type="Proteomes" id="UP000636956">
    <property type="component" value="Unassembled WGS sequence"/>
</dbReference>
<sequence>MTDDTRQTESAVDDAARAVALKAVFRTHPASVTLITASTSTGPVGLTASSVASVALDPPSISFSVTRATGSAGGLLAADTMLVHFLADRHADLARVFAHSGAPRFTPEQGWTTLNTGEPLLADTRAAFRCRALHVVPVGSSSLVLAEVLDVIPGTPGDPLMYHDRRFHRFDPAAPDL</sequence>
<comment type="caution">
    <text evidence="3">The sequence shown here is derived from an EMBL/GenBank/DDBJ whole genome shotgun (WGS) entry which is preliminary data.</text>
</comment>
<dbReference type="RefSeq" id="WP_188741771.1">
    <property type="nucleotide sequence ID" value="NZ_BAABFW010000041.1"/>
</dbReference>
<feature type="domain" description="Flavin reductase like" evidence="2">
    <location>
        <begin position="25"/>
        <end position="169"/>
    </location>
</feature>
<evidence type="ECO:0000313" key="4">
    <source>
        <dbReference type="Proteomes" id="UP000636956"/>
    </source>
</evidence>
<dbReference type="GO" id="GO:0042602">
    <property type="term" value="F:riboflavin reductase (NADPH) activity"/>
    <property type="evidence" value="ECO:0007669"/>
    <property type="project" value="TreeGrafter"/>
</dbReference>
<dbReference type="EMBL" id="BMMD01000001">
    <property type="protein sequence ID" value="GGJ69632.1"/>
    <property type="molecule type" value="Genomic_DNA"/>
</dbReference>
<name>A0A917PB85_9MICO</name>
<dbReference type="PANTHER" id="PTHR30466:SF1">
    <property type="entry name" value="FMN REDUCTASE (NADH) RUTF"/>
    <property type="match status" value="1"/>
</dbReference>
<organism evidence="3 4">
    <name type="scientific">Agromyces bauzanensis</name>
    <dbReference type="NCBI Taxonomy" id="1308924"/>
    <lineage>
        <taxon>Bacteria</taxon>
        <taxon>Bacillati</taxon>
        <taxon>Actinomycetota</taxon>
        <taxon>Actinomycetes</taxon>
        <taxon>Micrococcales</taxon>
        <taxon>Microbacteriaceae</taxon>
        <taxon>Agromyces</taxon>
    </lineage>
</organism>
<reference evidence="3" key="1">
    <citation type="journal article" date="2014" name="Int. J. Syst. Evol. Microbiol.">
        <title>Complete genome sequence of Corynebacterium casei LMG S-19264T (=DSM 44701T), isolated from a smear-ripened cheese.</title>
        <authorList>
            <consortium name="US DOE Joint Genome Institute (JGI-PGF)"/>
            <person name="Walter F."/>
            <person name="Albersmeier A."/>
            <person name="Kalinowski J."/>
            <person name="Ruckert C."/>
        </authorList>
    </citation>
    <scope>NUCLEOTIDE SEQUENCE</scope>
    <source>
        <strain evidence="3">CGMCC 1.8984</strain>
    </source>
</reference>
<keyword evidence="3" id="KW-0503">Monooxygenase</keyword>
<evidence type="ECO:0000259" key="2">
    <source>
        <dbReference type="SMART" id="SM00903"/>
    </source>
</evidence>
<dbReference type="GO" id="GO:0006208">
    <property type="term" value="P:pyrimidine nucleobase catabolic process"/>
    <property type="evidence" value="ECO:0007669"/>
    <property type="project" value="TreeGrafter"/>
</dbReference>